<gene>
    <name evidence="1" type="ORF">ElyMa_000979400</name>
</gene>
<sequence>MNLTEPKKAPLRNKDIKFRRQMLSMHSRGASKEGMGVHQKRVLGWISNCRHLEAVWSRTRLSTGELSLV</sequence>
<dbReference type="Proteomes" id="UP000762676">
    <property type="component" value="Unassembled WGS sequence"/>
</dbReference>
<dbReference type="Gene3D" id="1.10.20.40">
    <property type="entry name" value="Formin, diaphanous GTPase-binding domain"/>
    <property type="match status" value="1"/>
</dbReference>
<dbReference type="EMBL" id="BMAT01001991">
    <property type="protein sequence ID" value="GFR96854.1"/>
    <property type="molecule type" value="Genomic_DNA"/>
</dbReference>
<name>A0AAV4HGS5_9GAST</name>
<comment type="caution">
    <text evidence="1">The sequence shown here is derived from an EMBL/GenBank/DDBJ whole genome shotgun (WGS) entry which is preliminary data.</text>
</comment>
<keyword evidence="2" id="KW-1185">Reference proteome</keyword>
<organism evidence="1 2">
    <name type="scientific">Elysia marginata</name>
    <dbReference type="NCBI Taxonomy" id="1093978"/>
    <lineage>
        <taxon>Eukaryota</taxon>
        <taxon>Metazoa</taxon>
        <taxon>Spiralia</taxon>
        <taxon>Lophotrochozoa</taxon>
        <taxon>Mollusca</taxon>
        <taxon>Gastropoda</taxon>
        <taxon>Heterobranchia</taxon>
        <taxon>Euthyneura</taxon>
        <taxon>Panpulmonata</taxon>
        <taxon>Sacoglossa</taxon>
        <taxon>Placobranchoidea</taxon>
        <taxon>Plakobranchidae</taxon>
        <taxon>Elysia</taxon>
    </lineage>
</organism>
<evidence type="ECO:0000313" key="2">
    <source>
        <dbReference type="Proteomes" id="UP000762676"/>
    </source>
</evidence>
<dbReference type="InterPro" id="IPR044933">
    <property type="entry name" value="DIA_GBD_sf"/>
</dbReference>
<accession>A0AAV4HGS5</accession>
<proteinExistence type="predicted"/>
<protein>
    <submittedName>
        <fullName evidence="1">Diaphanous-related formin</fullName>
    </submittedName>
</protein>
<dbReference type="AlphaFoldDB" id="A0AAV4HGS5"/>
<evidence type="ECO:0000313" key="1">
    <source>
        <dbReference type="EMBL" id="GFR96854.1"/>
    </source>
</evidence>
<reference evidence="1 2" key="1">
    <citation type="journal article" date="2021" name="Elife">
        <title>Chloroplast acquisition without the gene transfer in kleptoplastic sea slugs, Plakobranchus ocellatus.</title>
        <authorList>
            <person name="Maeda T."/>
            <person name="Takahashi S."/>
            <person name="Yoshida T."/>
            <person name="Shimamura S."/>
            <person name="Takaki Y."/>
            <person name="Nagai Y."/>
            <person name="Toyoda A."/>
            <person name="Suzuki Y."/>
            <person name="Arimoto A."/>
            <person name="Ishii H."/>
            <person name="Satoh N."/>
            <person name="Nishiyama T."/>
            <person name="Hasebe M."/>
            <person name="Maruyama T."/>
            <person name="Minagawa J."/>
            <person name="Obokata J."/>
            <person name="Shigenobu S."/>
        </authorList>
    </citation>
    <scope>NUCLEOTIDE SEQUENCE [LARGE SCALE GENOMIC DNA]</scope>
</reference>